<dbReference type="PANTHER" id="PTHR35377">
    <property type="entry name" value="ANTITOXIN VAPB49-RELATED-RELATED"/>
    <property type="match status" value="1"/>
</dbReference>
<dbReference type="HOGENOM" id="CLU_163140_2_2_11"/>
<evidence type="ECO:0000256" key="1">
    <source>
        <dbReference type="SAM" id="MobiDB-lite"/>
    </source>
</evidence>
<dbReference type="KEGG" id="fal:FRAAL0553"/>
<dbReference type="GO" id="GO:0097351">
    <property type="term" value="F:toxin sequestering activity"/>
    <property type="evidence" value="ECO:0007669"/>
    <property type="project" value="TreeGrafter"/>
</dbReference>
<dbReference type="PANTHER" id="PTHR35377:SF5">
    <property type="entry name" value="ANTITOXIN VAPB46"/>
    <property type="match status" value="1"/>
</dbReference>
<keyword evidence="3" id="KW-1185">Reference proteome</keyword>
<feature type="compositionally biased region" description="Basic and acidic residues" evidence="1">
    <location>
        <begin position="75"/>
        <end position="87"/>
    </location>
</feature>
<gene>
    <name evidence="2" type="ordered locus">FRAAL0553</name>
</gene>
<protein>
    <recommendedName>
        <fullName evidence="4">Antitoxin</fullName>
    </recommendedName>
</protein>
<dbReference type="EMBL" id="CT573213">
    <property type="protein sequence ID" value="CAJ59228.1"/>
    <property type="molecule type" value="Genomic_DNA"/>
</dbReference>
<dbReference type="InterPro" id="IPR051416">
    <property type="entry name" value="phD-YefM_TA_antitoxins"/>
</dbReference>
<dbReference type="NCBIfam" id="TIGR01552">
    <property type="entry name" value="phd_fam"/>
    <property type="match status" value="1"/>
</dbReference>
<evidence type="ECO:0008006" key="4">
    <source>
        <dbReference type="Google" id="ProtNLM"/>
    </source>
</evidence>
<evidence type="ECO:0000313" key="3">
    <source>
        <dbReference type="Proteomes" id="UP000000657"/>
    </source>
</evidence>
<dbReference type="Gene3D" id="3.40.1620.10">
    <property type="entry name" value="YefM-like domain"/>
    <property type="match status" value="1"/>
</dbReference>
<organism evidence="2 3">
    <name type="scientific">Frankia alni (strain DSM 45986 / CECT 9034 / ACN14a)</name>
    <dbReference type="NCBI Taxonomy" id="326424"/>
    <lineage>
        <taxon>Bacteria</taxon>
        <taxon>Bacillati</taxon>
        <taxon>Actinomycetota</taxon>
        <taxon>Actinomycetes</taxon>
        <taxon>Frankiales</taxon>
        <taxon>Frankiaceae</taxon>
        <taxon>Frankia</taxon>
    </lineage>
</organism>
<reference evidence="2 3" key="1">
    <citation type="journal article" date="2007" name="Genome Res.">
        <title>Genome characteristics of facultatively symbiotic Frankia sp. strains reflect host range and host plant biogeography.</title>
        <authorList>
            <person name="Normand P."/>
            <person name="Lapierre P."/>
            <person name="Tisa L.S."/>
            <person name="Gogarten J.P."/>
            <person name="Alloisio N."/>
            <person name="Bagnarol E."/>
            <person name="Bassi C.A."/>
            <person name="Berry A.M."/>
            <person name="Bickhart D.M."/>
            <person name="Choisne N."/>
            <person name="Couloux A."/>
            <person name="Cournoyer B."/>
            <person name="Cruveiller S."/>
            <person name="Daubin V."/>
            <person name="Demange N."/>
            <person name="Francino M.P."/>
            <person name="Goltsman E."/>
            <person name="Huang Y."/>
            <person name="Kopp O.R."/>
            <person name="Labarre L."/>
            <person name="Lapidus A."/>
            <person name="Lavire C."/>
            <person name="Marechal J."/>
            <person name="Martinez M."/>
            <person name="Mastronunzio J.E."/>
            <person name="Mullin B.C."/>
            <person name="Niemann J."/>
            <person name="Pujic P."/>
            <person name="Rawnsley T."/>
            <person name="Rouy Z."/>
            <person name="Schenowitz C."/>
            <person name="Sellstedt A."/>
            <person name="Tavares F."/>
            <person name="Tomkins J.P."/>
            <person name="Vallenet D."/>
            <person name="Valverde C."/>
            <person name="Wall L.G."/>
            <person name="Wang Y."/>
            <person name="Medigue C."/>
            <person name="Benson D.R."/>
        </authorList>
    </citation>
    <scope>NUCLEOTIDE SEQUENCE [LARGE SCALE GENOMIC DNA]</scope>
    <source>
        <strain evidence="3">DSM 45986 / CECT 9034 / ACN14a</strain>
    </source>
</reference>
<name>Q0RT73_FRAAA</name>
<dbReference type="Proteomes" id="UP000000657">
    <property type="component" value="Chromosome"/>
</dbReference>
<evidence type="ECO:0000313" key="2">
    <source>
        <dbReference type="EMBL" id="CAJ59228.1"/>
    </source>
</evidence>
<proteinExistence type="predicted"/>
<dbReference type="STRING" id="326424.FRAAL0553"/>
<dbReference type="eggNOG" id="COG4118">
    <property type="taxonomic scope" value="Bacteria"/>
</dbReference>
<sequence>MGMRELSQRTAKVLALVRAGATVEVTDRGRIVARIVPAEDDRYEQLVAAGLIRQATGPFNPAHLPEPAANPTGRSTDEWLADLRGEG</sequence>
<accession>Q0RT73</accession>
<feature type="region of interest" description="Disordered" evidence="1">
    <location>
        <begin position="57"/>
        <end position="87"/>
    </location>
</feature>
<dbReference type="AlphaFoldDB" id="Q0RT73"/>